<evidence type="ECO:0000313" key="2">
    <source>
        <dbReference type="Proteomes" id="UP001470809"/>
    </source>
</evidence>
<dbReference type="RefSeq" id="WP_342075059.1">
    <property type="nucleotide sequence ID" value="NZ_CP151764.2"/>
</dbReference>
<dbReference type="GO" id="GO:0003677">
    <property type="term" value="F:DNA binding"/>
    <property type="evidence" value="ECO:0007669"/>
    <property type="project" value="InterPro"/>
</dbReference>
<dbReference type="KEGG" id="yrh:AABB31_01040"/>
<reference evidence="1" key="1">
    <citation type="submission" date="2024-08" db="EMBL/GenBank/DDBJ databases">
        <title>Phylogenomic analyses of a clade within the roseobacter group suggest taxonomic reassignments of species of the genera Aestuariivita, Citreicella, Loktanella, Nautella, Pelagibaca, Ruegeria, Thalassobius, Thiobacimonas and Tropicibacter, and the proposal o.</title>
        <authorList>
            <person name="Jeon C.O."/>
        </authorList>
    </citation>
    <scope>NUCLEOTIDE SEQUENCE</scope>
    <source>
        <strain evidence="1">SS1-5</strain>
        <plasmid evidence="1">pSS1-5</plasmid>
    </source>
</reference>
<dbReference type="Proteomes" id="UP001470809">
    <property type="component" value="Plasmid pSS1-5"/>
</dbReference>
<dbReference type="InterPro" id="IPR010982">
    <property type="entry name" value="Lambda_DNA-bd_dom_sf"/>
</dbReference>
<protein>
    <recommendedName>
        <fullName evidence="3">Helix-turn-helix domain-containing protein</fullName>
    </recommendedName>
</protein>
<sequence length="72" mass="7665">MLTSLKTLKSLRLEAGVSVSKIARHCDLDRGTVAAAEAGRPVAELTAAKIAKGLSSLLERRINVEDIFSVSE</sequence>
<organism evidence="1 2">
    <name type="scientific">Yoonia rhodophyticola</name>
    <dbReference type="NCBI Taxonomy" id="3137370"/>
    <lineage>
        <taxon>Bacteria</taxon>
        <taxon>Pseudomonadati</taxon>
        <taxon>Pseudomonadota</taxon>
        <taxon>Alphaproteobacteria</taxon>
        <taxon>Rhodobacterales</taxon>
        <taxon>Paracoccaceae</taxon>
        <taxon>Yoonia</taxon>
    </lineage>
</organism>
<evidence type="ECO:0008006" key="3">
    <source>
        <dbReference type="Google" id="ProtNLM"/>
    </source>
</evidence>
<dbReference type="EMBL" id="CP151764">
    <property type="protein sequence ID" value="WZU65725.1"/>
    <property type="molecule type" value="Genomic_DNA"/>
</dbReference>
<dbReference type="AlphaFoldDB" id="A0AAN0M6S4"/>
<name>A0AAN0M6S4_9RHOB</name>
<keyword evidence="1" id="KW-0614">Plasmid</keyword>
<keyword evidence="2" id="KW-1185">Reference proteome</keyword>
<evidence type="ECO:0000313" key="1">
    <source>
        <dbReference type="EMBL" id="WZU65725.1"/>
    </source>
</evidence>
<dbReference type="SUPFAM" id="SSF47413">
    <property type="entry name" value="lambda repressor-like DNA-binding domains"/>
    <property type="match status" value="1"/>
</dbReference>
<gene>
    <name evidence="1" type="ORF">AABB31_01040</name>
</gene>
<accession>A0AAN0M6S4</accession>
<geneLocation type="plasmid" evidence="1 2">
    <name>pSS1-5</name>
</geneLocation>
<proteinExistence type="predicted"/>
<dbReference type="Gene3D" id="1.10.260.40">
    <property type="entry name" value="lambda repressor-like DNA-binding domains"/>
    <property type="match status" value="1"/>
</dbReference>